<proteinExistence type="predicted"/>
<dbReference type="InterPro" id="IPR036397">
    <property type="entry name" value="RNaseH_sf"/>
</dbReference>
<dbReference type="PROSITE" id="PS51785">
    <property type="entry name" value="EXOI_C"/>
    <property type="match status" value="1"/>
</dbReference>
<dbReference type="PANTHER" id="PTHR30231">
    <property type="entry name" value="DNA POLYMERASE III SUBUNIT EPSILON"/>
    <property type="match status" value="1"/>
</dbReference>
<gene>
    <name evidence="3" type="ORF">BV95_02447</name>
</gene>
<dbReference type="PANTHER" id="PTHR30231:SF41">
    <property type="entry name" value="DNA POLYMERASE III SUBUNIT EPSILON"/>
    <property type="match status" value="1"/>
</dbReference>
<dbReference type="RefSeq" id="WP_051749745.1">
    <property type="nucleotide sequence ID" value="NZ_JFHR01000025.1"/>
</dbReference>
<dbReference type="OrthoDB" id="9763470at2"/>
<dbReference type="SUPFAM" id="SSF53098">
    <property type="entry name" value="Ribonuclease H-like"/>
    <property type="match status" value="1"/>
</dbReference>
<organism evidence="3 4">
    <name type="scientific">Sphingobium chlorophenolicum</name>
    <dbReference type="NCBI Taxonomy" id="46429"/>
    <lineage>
        <taxon>Bacteria</taxon>
        <taxon>Pseudomonadati</taxon>
        <taxon>Pseudomonadota</taxon>
        <taxon>Alphaproteobacteria</taxon>
        <taxon>Sphingomonadales</taxon>
        <taxon>Sphingomonadaceae</taxon>
        <taxon>Sphingobium</taxon>
    </lineage>
</organism>
<protein>
    <submittedName>
        <fullName evidence="3">Exodeoxyribonuclease I</fullName>
        <ecNumber evidence="3">3.1.11.1</ecNumber>
    </submittedName>
</protein>
<dbReference type="SMART" id="SM00479">
    <property type="entry name" value="EXOIII"/>
    <property type="match status" value="1"/>
</dbReference>
<dbReference type="GO" id="GO:0003677">
    <property type="term" value="F:DNA binding"/>
    <property type="evidence" value="ECO:0007669"/>
    <property type="project" value="UniProtKB-KW"/>
</dbReference>
<dbReference type="GO" id="GO:0045004">
    <property type="term" value="P:DNA replication proofreading"/>
    <property type="evidence" value="ECO:0007669"/>
    <property type="project" value="TreeGrafter"/>
</dbReference>
<dbReference type="PATRIC" id="fig|46429.4.peg.2422"/>
<dbReference type="GO" id="GO:0046872">
    <property type="term" value="F:metal ion binding"/>
    <property type="evidence" value="ECO:0007669"/>
    <property type="project" value="UniProtKB-KW"/>
</dbReference>
<evidence type="ECO:0000259" key="2">
    <source>
        <dbReference type="PROSITE" id="PS51785"/>
    </source>
</evidence>
<dbReference type="GO" id="GO:0005829">
    <property type="term" value="C:cytosol"/>
    <property type="evidence" value="ECO:0007669"/>
    <property type="project" value="TreeGrafter"/>
</dbReference>
<dbReference type="EMBL" id="JFHR01000025">
    <property type="protein sequence ID" value="KEQ53295.1"/>
    <property type="molecule type" value="Genomic_DNA"/>
</dbReference>
<feature type="domain" description="ExoI SH3-like" evidence="1">
    <location>
        <begin position="194"/>
        <end position="334"/>
    </location>
</feature>
<dbReference type="InterPro" id="IPR034747">
    <property type="entry name" value="EXOI_SH3"/>
</dbReference>
<dbReference type="InterPro" id="IPR058561">
    <property type="entry name" value="Exonuc_1_C"/>
</dbReference>
<evidence type="ECO:0000259" key="1">
    <source>
        <dbReference type="PROSITE" id="PS51784"/>
    </source>
</evidence>
<dbReference type="AlphaFoldDB" id="A0A081RDM2"/>
<dbReference type="Proteomes" id="UP000028411">
    <property type="component" value="Unassembled WGS sequence"/>
</dbReference>
<dbReference type="GO" id="GO:0008310">
    <property type="term" value="F:single-stranded DNA 3'-5' DNA exonuclease activity"/>
    <property type="evidence" value="ECO:0007669"/>
    <property type="project" value="UniProtKB-EC"/>
</dbReference>
<name>A0A081RDM2_SPHCR</name>
<sequence>MAFIFYDTETTGTDTRFDQILQFAAIKTDENLEEIDRFEIRCRLLPHVIMSPGAMLVTGVSIEQATDPSLPTHYAMVRAIRAKMLEWSPAIFVGYNSLAFDEELLRQAQYQTLHNPYLTQREGNARADAMMLVKTVAQFEPDCLVIPSKANGRPNFKLDQLAPANGFDHSNAHDAMADVEAVIHLCRIIADSASAEWSNFIRFSQKAATEAFLLDGDPVLLSELYSFGGQKHFPIICVGVDREQSTKHLCFDLSHDPVAFAAMPDHALMACITGKPKPLRKVKINAAPTLRSIDDAPAWSLGGLSEAEIARRAAAVLADTSFLARLLDAYESSKIQYDEPEHVEQMIYGAFASTPDERLMDRFHAAPWPDRHLLLSQFTESRFALLGARIIYAESPALLPPELQESVRTHVRERLLFEGECKWGTIAKALAECDEHEPTATPLQAEMLRRYRCCCRLWPHRKSSFRMVDPQRSSDWPPAFSAFGSDHAGFSHIWTIMPLCGGRLRRAFTRSVPVDRSHNVGGGTAPAAMIGCAEASECIALPSRRSRRHGSQLLFGLVEHMGFDGTGGMQSCVQLIDGAGMLAICRPSGNREKNLIRAIGDRAILRVGRWHGDRGWAWPGADG</sequence>
<evidence type="ECO:0000313" key="4">
    <source>
        <dbReference type="Proteomes" id="UP000028411"/>
    </source>
</evidence>
<evidence type="ECO:0000313" key="3">
    <source>
        <dbReference type="EMBL" id="KEQ53295.1"/>
    </source>
</evidence>
<keyword evidence="3" id="KW-0378">Hydrolase</keyword>
<dbReference type="InterPro" id="IPR012337">
    <property type="entry name" value="RNaseH-like_sf"/>
</dbReference>
<accession>A0A081RDM2</accession>
<reference evidence="3 4" key="1">
    <citation type="submission" date="2014-02" db="EMBL/GenBank/DDBJ databases">
        <title>Whole genome sequence of Sphingobium chlorophenolicum NBRC 16172.</title>
        <authorList>
            <person name="Gan H.M."/>
            <person name="Gan H.Y."/>
            <person name="Chew T.H."/>
            <person name="Savka M.A."/>
        </authorList>
    </citation>
    <scope>NUCLEOTIDE SEQUENCE [LARGE SCALE GENOMIC DNA]</scope>
    <source>
        <strain evidence="3 4">NBRC 16172</strain>
    </source>
</reference>
<dbReference type="EC" id="3.1.11.1" evidence="3"/>
<dbReference type="InterPro" id="IPR013520">
    <property type="entry name" value="Ribonucl_H"/>
</dbReference>
<dbReference type="Gene3D" id="3.30.420.10">
    <property type="entry name" value="Ribonuclease H-like superfamily/Ribonuclease H"/>
    <property type="match status" value="1"/>
</dbReference>
<dbReference type="eggNOG" id="COG2925">
    <property type="taxonomic scope" value="Bacteria"/>
</dbReference>
<dbReference type="PROSITE" id="PS51784">
    <property type="entry name" value="EXOI_SH3"/>
    <property type="match status" value="1"/>
</dbReference>
<feature type="domain" description="ExoI C-terminal" evidence="2">
    <location>
        <begin position="339"/>
        <end position="463"/>
    </location>
</feature>
<comment type="caution">
    <text evidence="3">The sequence shown here is derived from an EMBL/GenBank/DDBJ whole genome shotgun (WGS) entry which is preliminary data.</text>
</comment>
<dbReference type="Pfam" id="PF00929">
    <property type="entry name" value="RNase_T"/>
    <property type="match status" value="1"/>
</dbReference>